<dbReference type="RefSeq" id="WP_120238967.1">
    <property type="nucleotide sequence ID" value="NZ_RAPQ01000008.1"/>
</dbReference>
<dbReference type="OrthoDB" id="9768004at2"/>
<accession>A0A419X8U0</accession>
<protein>
    <submittedName>
        <fullName evidence="4">Formylglycine-generating enzyme required for sulfatase activity</fullName>
    </submittedName>
</protein>
<keyword evidence="1" id="KW-0732">Signal</keyword>
<dbReference type="InterPro" id="IPR016187">
    <property type="entry name" value="CTDL_fold"/>
</dbReference>
<evidence type="ECO:0000259" key="3">
    <source>
        <dbReference type="Pfam" id="PF08308"/>
    </source>
</evidence>
<feature type="domain" description="PEGA" evidence="3">
    <location>
        <begin position="279"/>
        <end position="348"/>
    </location>
</feature>
<gene>
    <name evidence="4" type="ORF">BXY64_1178</name>
</gene>
<dbReference type="Pfam" id="PF08308">
    <property type="entry name" value="PEGA"/>
    <property type="match status" value="5"/>
</dbReference>
<feature type="domain" description="Sulfatase-modifying factor enzyme-like" evidence="2">
    <location>
        <begin position="567"/>
        <end position="811"/>
    </location>
</feature>
<feature type="domain" description="PEGA" evidence="3">
    <location>
        <begin position="211"/>
        <end position="274"/>
    </location>
</feature>
<sequence length="893" mass="100838">MSINKIISIVFFFCVFGANAQNINVKSFYSVPDDMTARVTAPVTDQNGDKCALIKIRTTEKGFVFDGDMLGITKISHEVGEYWVYVPPKARKITLKHQKLGVLDNYIYSEPIKEATVYVMELITGRITTTVEAIETIKQYVVISTTPSGADVYINNKYAGQTPFDKLMPLGNYNYRIEKSMYHNSAGVFSLTEDEKQIIEQNLQPNFGFAFISSSPEKGAEILINGQPTGLITPAKTERLKSGDYTITLRKDLYESVSERIQVNDGQTTNLNIDMSADFGSLKVNSNPTGAEIILDGNLLQQKTPCTILKVAKGMHILKLKRKWYEPKSVQVNVMNNETTELIQELMPIFGELKIITNPKADIYINKAKVGNGSYQGRQVEGYYTIEARLDKHHLQSREVNLIAGEVQQIQLDLRPKYGSLNVRTDPFNATIKLNGIKNGTSPNVIRDLLVGEYHVELSKDGFGTVVKNINIQENETTEINEKLPDGRKVTINSNPQGAELRIDGAIVGKTPYTSTLSFGSHEIQLVNGKRREMEQIQITQTGNDRFSFDVSEFCDYTLQKQGVKMEMVAVKGGTYFMGENVNAYKDYAPKHEIEIPDFFIGKYEVTVKQFSEFVKATAYVTEAERKGFSYLPGKREAREVKGINWRFNEKGKRYKVFGNEPVVHLSWWDAKAFSEWAGGRLLTEAEWEYAARGGIHKDPYKYAGSDVIVDVAWYDGSYEKEIHEVGRKKSNALGIYDMSGNVSEFCSDWYDRDYYANSPVFDPKGPLEGKYKVIRGGSFYFSKSGCEVIKRASVSSNISRSWHRGFRIAKDSKTAKIASRINTNEVKKTPNSYLYKATLKMEATIREEANVNSKVLKNKEKGEIVYILNKSEGIFYRVWVDGVVGYMSKSYL</sequence>
<feature type="chain" id="PRO_5019409972" evidence="1">
    <location>
        <begin position="21"/>
        <end position="893"/>
    </location>
</feature>
<dbReference type="PANTHER" id="PTHR36194">
    <property type="entry name" value="S-LAYER-LIKE PROTEIN"/>
    <property type="match status" value="1"/>
</dbReference>
<reference evidence="4 5" key="1">
    <citation type="submission" date="2018-09" db="EMBL/GenBank/DDBJ databases">
        <title>Genomic Encyclopedia of Archaeal and Bacterial Type Strains, Phase II (KMG-II): from individual species to whole genera.</title>
        <authorList>
            <person name="Goeker M."/>
        </authorList>
    </citation>
    <scope>NUCLEOTIDE SEQUENCE [LARGE SCALE GENOMIC DNA]</scope>
    <source>
        <strain evidence="4 5">DSM 21950</strain>
    </source>
</reference>
<feature type="domain" description="PEGA" evidence="3">
    <location>
        <begin position="419"/>
        <end position="486"/>
    </location>
</feature>
<feature type="domain" description="PEGA" evidence="3">
    <location>
        <begin position="141"/>
        <end position="205"/>
    </location>
</feature>
<organism evidence="4 5">
    <name type="scientific">Marinifilum flexuosum</name>
    <dbReference type="NCBI Taxonomy" id="1117708"/>
    <lineage>
        <taxon>Bacteria</taxon>
        <taxon>Pseudomonadati</taxon>
        <taxon>Bacteroidota</taxon>
        <taxon>Bacteroidia</taxon>
        <taxon>Marinilabiliales</taxon>
        <taxon>Marinifilaceae</taxon>
    </lineage>
</organism>
<dbReference type="PANTHER" id="PTHR36194:SF1">
    <property type="entry name" value="S-LAYER-LIKE PROTEIN"/>
    <property type="match status" value="1"/>
</dbReference>
<evidence type="ECO:0000259" key="2">
    <source>
        <dbReference type="Pfam" id="PF03781"/>
    </source>
</evidence>
<dbReference type="Gene3D" id="2.30.30.40">
    <property type="entry name" value="SH3 Domains"/>
    <property type="match status" value="1"/>
</dbReference>
<evidence type="ECO:0000313" key="5">
    <source>
        <dbReference type="Proteomes" id="UP000284531"/>
    </source>
</evidence>
<dbReference type="AlphaFoldDB" id="A0A419X8U0"/>
<comment type="caution">
    <text evidence="4">The sequence shown here is derived from an EMBL/GenBank/DDBJ whole genome shotgun (WGS) entry which is preliminary data.</text>
</comment>
<name>A0A419X8U0_9BACT</name>
<dbReference type="Proteomes" id="UP000284531">
    <property type="component" value="Unassembled WGS sequence"/>
</dbReference>
<proteinExistence type="predicted"/>
<feature type="signal peptide" evidence="1">
    <location>
        <begin position="1"/>
        <end position="20"/>
    </location>
</feature>
<keyword evidence="5" id="KW-1185">Reference proteome</keyword>
<evidence type="ECO:0000313" key="4">
    <source>
        <dbReference type="EMBL" id="RKE04163.1"/>
    </source>
</evidence>
<feature type="domain" description="PEGA" evidence="3">
    <location>
        <begin position="489"/>
        <end position="529"/>
    </location>
</feature>
<dbReference type="Pfam" id="PF03781">
    <property type="entry name" value="FGE-sulfatase"/>
    <property type="match status" value="1"/>
</dbReference>
<dbReference type="InterPro" id="IPR005532">
    <property type="entry name" value="SUMF_dom"/>
</dbReference>
<dbReference type="InterPro" id="IPR013229">
    <property type="entry name" value="PEGA"/>
</dbReference>
<dbReference type="SUPFAM" id="SSF56436">
    <property type="entry name" value="C-type lectin-like"/>
    <property type="match status" value="1"/>
</dbReference>
<evidence type="ECO:0000256" key="1">
    <source>
        <dbReference type="SAM" id="SignalP"/>
    </source>
</evidence>
<dbReference type="EMBL" id="RAPQ01000008">
    <property type="protein sequence ID" value="RKE04163.1"/>
    <property type="molecule type" value="Genomic_DNA"/>
</dbReference>
<dbReference type="InterPro" id="IPR042095">
    <property type="entry name" value="SUMF_sf"/>
</dbReference>
<dbReference type="Gene3D" id="3.90.1580.10">
    <property type="entry name" value="paralog of FGE (formylglycine-generating enzyme)"/>
    <property type="match status" value="1"/>
</dbReference>